<proteinExistence type="predicted"/>
<reference evidence="1" key="2">
    <citation type="submission" date="2014-05" db="EMBL/GenBank/DDBJ databases">
        <title>The genome and life-stage specific transcriptomes of Globodera pallida elucidate key aspects of plant parasitism by a cyst nematode.</title>
        <authorList>
            <person name="Cotton J.A."/>
            <person name="Lilley C.J."/>
            <person name="Jones L.M."/>
            <person name="Kikuchi T."/>
            <person name="Reid A.J."/>
            <person name="Thorpe P."/>
            <person name="Tsai I.J."/>
            <person name="Beasley H."/>
            <person name="Blok V."/>
            <person name="Cock P.J.A."/>
            <person name="Van den Akker S.E."/>
            <person name="Holroyd N."/>
            <person name="Hunt M."/>
            <person name="Mantelin S."/>
            <person name="Naghra H."/>
            <person name="Pain A."/>
            <person name="Palomares-Rius J.E."/>
            <person name="Zarowiecki M."/>
            <person name="Berriman M."/>
            <person name="Jones J.T."/>
            <person name="Urwin P.E."/>
        </authorList>
    </citation>
    <scope>NUCLEOTIDE SEQUENCE [LARGE SCALE GENOMIC DNA]</scope>
    <source>
        <strain evidence="1">Lindley</strain>
    </source>
</reference>
<evidence type="ECO:0000313" key="1">
    <source>
        <dbReference type="Proteomes" id="UP000050741"/>
    </source>
</evidence>
<dbReference type="AlphaFoldDB" id="A0A183CSE6"/>
<organism evidence="1 2">
    <name type="scientific">Globodera pallida</name>
    <name type="common">Potato cyst nematode worm</name>
    <name type="synonym">Heterodera pallida</name>
    <dbReference type="NCBI Taxonomy" id="36090"/>
    <lineage>
        <taxon>Eukaryota</taxon>
        <taxon>Metazoa</taxon>
        <taxon>Ecdysozoa</taxon>
        <taxon>Nematoda</taxon>
        <taxon>Chromadorea</taxon>
        <taxon>Rhabditida</taxon>
        <taxon>Tylenchina</taxon>
        <taxon>Tylenchomorpha</taxon>
        <taxon>Tylenchoidea</taxon>
        <taxon>Heteroderidae</taxon>
        <taxon>Heteroderinae</taxon>
        <taxon>Globodera</taxon>
    </lineage>
</organism>
<sequence>CTCRPFTHIALCSGTTTESPLNGWSIVSDRCKMKAATKRMLPAVFDAAEDKARCSRGQGAREVIA</sequence>
<dbReference type="WBParaSite" id="GPLIN_001580400">
    <property type="protein sequence ID" value="GPLIN_001580400"/>
    <property type="gene ID" value="GPLIN_001580400"/>
</dbReference>
<protein>
    <submittedName>
        <fullName evidence="2">Envelope glycoprotein</fullName>
    </submittedName>
</protein>
<reference evidence="1" key="1">
    <citation type="submission" date="2013-12" db="EMBL/GenBank/DDBJ databases">
        <authorList>
            <person name="Aslett M."/>
        </authorList>
    </citation>
    <scope>NUCLEOTIDE SEQUENCE [LARGE SCALE GENOMIC DNA]</scope>
    <source>
        <strain evidence="1">Lindley</strain>
    </source>
</reference>
<accession>A0A183CSE6</accession>
<reference evidence="2" key="3">
    <citation type="submission" date="2016-06" db="UniProtKB">
        <authorList>
            <consortium name="WormBaseParasite"/>
        </authorList>
    </citation>
    <scope>IDENTIFICATION</scope>
</reference>
<evidence type="ECO:0000313" key="2">
    <source>
        <dbReference type="WBParaSite" id="GPLIN_001580400"/>
    </source>
</evidence>
<keyword evidence="1" id="KW-1185">Reference proteome</keyword>
<dbReference type="Proteomes" id="UP000050741">
    <property type="component" value="Unassembled WGS sequence"/>
</dbReference>
<name>A0A183CSE6_GLOPA</name>